<dbReference type="EMBL" id="JARVQW010000013">
    <property type="protein sequence ID" value="MDH2307455.1"/>
    <property type="molecule type" value="Genomic_DNA"/>
</dbReference>
<dbReference type="EMBL" id="NOWC01000095">
    <property type="protein sequence ID" value="OZS71865.1"/>
    <property type="molecule type" value="Genomic_DNA"/>
</dbReference>
<evidence type="ECO:0000313" key="4">
    <source>
        <dbReference type="EMBL" id="EMR4591841.1"/>
    </source>
</evidence>
<evidence type="ECO:0000313" key="8">
    <source>
        <dbReference type="EMBL" id="OZS71971.1"/>
    </source>
</evidence>
<evidence type="ECO:0000313" key="9">
    <source>
        <dbReference type="Proteomes" id="UP000216001"/>
    </source>
</evidence>
<dbReference type="RefSeq" id="WP_072070753.1">
    <property type="nucleotide sequence ID" value="NZ_ABEXOC020000006.1"/>
</dbReference>
<keyword evidence="7" id="KW-0614">Plasmid</keyword>
<dbReference type="Proteomes" id="UP000834611">
    <property type="component" value="Unassembled WGS sequence"/>
</dbReference>
<dbReference type="EMBL" id="CAHPSF010000018">
    <property type="protein sequence ID" value="CAB5717881.1"/>
    <property type="molecule type" value="Genomic_DNA"/>
</dbReference>
<gene>
    <name evidence="8" type="ORF">CHI95_24355</name>
    <name evidence="7" type="ORF">CHI95_25110</name>
    <name evidence="1" type="ORF">GHA_04358</name>
    <name evidence="4" type="ORF">M0K77_004219</name>
    <name evidence="5" type="ORF">M0K77_004681</name>
    <name evidence="2" type="ORF">M0K77_RS21095</name>
    <name evidence="3" type="ORF">M0K77_RS23405</name>
    <name evidence="6" type="ORF">QDQ51_18815</name>
</gene>
<reference evidence="6" key="3">
    <citation type="submission" date="2023-04" db="EMBL/GenBank/DDBJ databases">
        <authorList>
            <person name="Li W."/>
        </authorList>
    </citation>
    <scope>NUCLEOTIDE SEQUENCE</scope>
    <source>
        <strain evidence="6">QITACRE101</strain>
    </source>
</reference>
<dbReference type="EMBL" id="ABEXCJ040000049">
    <property type="protein sequence ID" value="ELR5220092.1"/>
    <property type="molecule type" value="Genomic_DNA"/>
</dbReference>
<comment type="caution">
    <text evidence="8">The sequence shown here is derived from an EMBL/GenBank/DDBJ whole genome shotgun (WGS) entry which is preliminary data.</text>
</comment>
<sequence length="118" mass="13118">MKLAYPRTKENYTLKVLRLYALTEIFVTPPVVTGDIYTVDLALLHIMTPNNHFKDESKIASLKHSYTHGEKVSPLLVSVVIVDGLPKLAVMDGFQRYCALMEIVAEGGQIEGVDVKEA</sequence>
<reference evidence="1" key="2">
    <citation type="submission" date="2020-05" db="EMBL/GenBank/DDBJ databases">
        <authorList>
            <person name="Delgado-Blas J."/>
        </authorList>
    </citation>
    <scope>NUCLEOTIDE SEQUENCE</scope>
    <source>
        <strain evidence="1">BB1453</strain>
    </source>
</reference>
<dbReference type="GeneID" id="93396229"/>
<evidence type="ECO:0000313" key="5">
    <source>
        <dbReference type="EMBL" id="EMR4592279.1"/>
    </source>
</evidence>
<evidence type="ECO:0000313" key="7">
    <source>
        <dbReference type="EMBL" id="OZS71865.1"/>
    </source>
</evidence>
<reference evidence="6" key="4">
    <citation type="submission" date="2023-10" db="EMBL/GenBank/DDBJ databases">
        <title>Analysis of Resistance Genes of Carbapenem-resistant Providencia rettgeri.</title>
        <authorList>
            <person name="Liu M."/>
        </authorList>
    </citation>
    <scope>NUCLEOTIDE SEQUENCE</scope>
    <source>
        <strain evidence="6">QITACRE101</strain>
    </source>
</reference>
<dbReference type="EMBL" id="ABEXCJ050000049">
    <property type="protein sequence ID" value="EMR4592279.1"/>
    <property type="molecule type" value="Genomic_DNA"/>
</dbReference>
<name>A0A1B8SMI3_PRORE</name>
<dbReference type="EMBL" id="ABEXCJ040000014">
    <property type="protein sequence ID" value="ELR5219654.1"/>
    <property type="molecule type" value="Genomic_DNA"/>
</dbReference>
<accession>A0A1B8SMI3</accession>
<reference evidence="8 9" key="1">
    <citation type="submission" date="2017-07" db="EMBL/GenBank/DDBJ databases">
        <title>blaIMP-27 on transferable plasmids in Proteus mirabilis and Providencia rettgeri.</title>
        <authorList>
            <person name="Potter R."/>
        </authorList>
    </citation>
    <scope>NUCLEOTIDE SEQUENCE [LARGE SCALE GENOMIC DNA]</scope>
    <source>
        <strain evidence="8 9">PR1</strain>
        <plasmid evidence="7">pPR1</plasmid>
    </source>
</reference>
<evidence type="ECO:0000313" key="1">
    <source>
        <dbReference type="EMBL" id="CAB5717881.1"/>
    </source>
</evidence>
<evidence type="ECO:0008006" key="10">
    <source>
        <dbReference type="Google" id="ProtNLM"/>
    </source>
</evidence>
<geneLocation type="plasmid" evidence="7">
    <name>pPR1</name>
</geneLocation>
<proteinExistence type="predicted"/>
<dbReference type="Proteomes" id="UP000216001">
    <property type="component" value="Unassembled WGS sequence"/>
</dbReference>
<dbReference type="Proteomes" id="UP001162044">
    <property type="component" value="Unassembled WGS sequence"/>
</dbReference>
<reference evidence="4" key="5">
    <citation type="submission" date="2024-02" db="EMBL/GenBank/DDBJ databases">
        <authorList>
            <consortium name="Clinical and Environmental Microbiology Branch: Whole genome sequencing antimicrobial resistance pathogens in the healthcare setting"/>
        </authorList>
    </citation>
    <scope>NUCLEOTIDE SEQUENCE</scope>
    <source>
        <strain evidence="2">2020QW-00022</strain>
    </source>
</reference>
<organism evidence="8 9">
    <name type="scientific">Providencia rettgeri</name>
    <dbReference type="NCBI Taxonomy" id="587"/>
    <lineage>
        <taxon>Bacteria</taxon>
        <taxon>Pseudomonadati</taxon>
        <taxon>Pseudomonadota</taxon>
        <taxon>Gammaproteobacteria</taxon>
        <taxon>Enterobacterales</taxon>
        <taxon>Morganellaceae</taxon>
        <taxon>Providencia</taxon>
    </lineage>
</organism>
<protein>
    <recommendedName>
        <fullName evidence="10">DUF262 domain-containing protein</fullName>
    </recommendedName>
</protein>
<dbReference type="EMBL" id="NOWC01000055">
    <property type="protein sequence ID" value="OZS71971.1"/>
    <property type="molecule type" value="Genomic_DNA"/>
</dbReference>
<dbReference type="EMBL" id="ABEXCJ050000014">
    <property type="protein sequence ID" value="EMR4591841.1"/>
    <property type="molecule type" value="Genomic_DNA"/>
</dbReference>
<dbReference type="AlphaFoldDB" id="A0A1B8SMI3"/>
<evidence type="ECO:0000313" key="3">
    <source>
        <dbReference type="EMBL" id="ELR5220092.1"/>
    </source>
</evidence>
<evidence type="ECO:0000313" key="6">
    <source>
        <dbReference type="EMBL" id="MDH2307455.1"/>
    </source>
</evidence>
<evidence type="ECO:0000313" key="2">
    <source>
        <dbReference type="EMBL" id="ELR5219654.1"/>
    </source>
</evidence>